<dbReference type="Pfam" id="PF00396">
    <property type="entry name" value="Granulin"/>
    <property type="match status" value="1"/>
</dbReference>
<accession>H2YBJ0</accession>
<dbReference type="Gene3D" id="2.10.25.160">
    <property type="entry name" value="Granulin"/>
    <property type="match status" value="1"/>
</dbReference>
<keyword evidence="1" id="KW-1015">Disulfide bond</keyword>
<dbReference type="InterPro" id="IPR000118">
    <property type="entry name" value="Granulin"/>
</dbReference>
<dbReference type="PROSITE" id="PS00799">
    <property type="entry name" value="GRANULINS"/>
    <property type="match status" value="1"/>
</dbReference>
<dbReference type="AlphaFoldDB" id="H2YBJ0"/>
<proteinExistence type="predicted"/>
<protein>
    <recommendedName>
        <fullName evidence="2">Granulins domain-containing protein</fullName>
    </recommendedName>
</protein>
<reference evidence="4" key="1">
    <citation type="submission" date="2003-08" db="EMBL/GenBank/DDBJ databases">
        <authorList>
            <person name="Birren B."/>
            <person name="Nusbaum C."/>
            <person name="Abebe A."/>
            <person name="Abouelleil A."/>
            <person name="Adekoya E."/>
            <person name="Ait-zahra M."/>
            <person name="Allen N."/>
            <person name="Allen T."/>
            <person name="An P."/>
            <person name="Anderson M."/>
            <person name="Anderson S."/>
            <person name="Arachchi H."/>
            <person name="Armbruster J."/>
            <person name="Bachantsang P."/>
            <person name="Baldwin J."/>
            <person name="Barry A."/>
            <person name="Bayul T."/>
            <person name="Blitshsteyn B."/>
            <person name="Bloom T."/>
            <person name="Blye J."/>
            <person name="Boguslavskiy L."/>
            <person name="Borowsky M."/>
            <person name="Boukhgalter B."/>
            <person name="Brunache A."/>
            <person name="Butler J."/>
            <person name="Calixte N."/>
            <person name="Calvo S."/>
            <person name="Camarata J."/>
            <person name="Campo K."/>
            <person name="Chang J."/>
            <person name="Cheshatsang Y."/>
            <person name="Citroen M."/>
            <person name="Collymore A."/>
            <person name="Considine T."/>
            <person name="Cook A."/>
            <person name="Cooke P."/>
            <person name="Corum B."/>
            <person name="Cuomo C."/>
            <person name="David R."/>
            <person name="Dawoe T."/>
            <person name="Degray S."/>
            <person name="Dodge S."/>
            <person name="Dooley K."/>
            <person name="Dorje P."/>
            <person name="Dorjee K."/>
            <person name="Dorris L."/>
            <person name="Duffey N."/>
            <person name="Dupes A."/>
            <person name="Elkins T."/>
            <person name="Engels R."/>
            <person name="Erickson J."/>
            <person name="Farina A."/>
            <person name="Faro S."/>
            <person name="Ferreira P."/>
            <person name="Fischer H."/>
            <person name="Fitzgerald M."/>
            <person name="Foley K."/>
            <person name="Gage D."/>
            <person name="Galagan J."/>
            <person name="Gearin G."/>
            <person name="Gnerre S."/>
            <person name="Gnirke A."/>
            <person name="Goyette A."/>
            <person name="Graham J."/>
            <person name="Grandbois E."/>
            <person name="Gyaltsen K."/>
            <person name="Hafez N."/>
            <person name="Hagopian D."/>
            <person name="Hagos B."/>
            <person name="Hall J."/>
            <person name="Hatcher B."/>
            <person name="Heller A."/>
            <person name="Higgins H."/>
            <person name="Honan T."/>
            <person name="Horn A."/>
            <person name="Houde N."/>
            <person name="Hughes L."/>
            <person name="Hulme W."/>
            <person name="Husby E."/>
            <person name="Iliev I."/>
            <person name="Jaffe D."/>
            <person name="Jones C."/>
            <person name="Kamal M."/>
            <person name="Kamat A."/>
            <person name="Kamvysselis M."/>
            <person name="Karlsson E."/>
            <person name="Kells C."/>
            <person name="Kieu A."/>
            <person name="Kisner P."/>
            <person name="Kodira C."/>
            <person name="Kulbokas E."/>
            <person name="Labutti K."/>
            <person name="Lama D."/>
            <person name="Landers T."/>
            <person name="Leger J."/>
            <person name="Levine S."/>
            <person name="Lewis D."/>
            <person name="Lewis T."/>
            <person name="Lindblad-toh K."/>
            <person name="Liu X."/>
            <person name="Lokyitsang T."/>
            <person name="Lokyitsang Y."/>
            <person name="Lucien O."/>
            <person name="Lui A."/>
            <person name="Ma L.J."/>
            <person name="Mabbitt R."/>
            <person name="Macdonald J."/>
            <person name="Maclean C."/>
            <person name="Major J."/>
            <person name="Manning J."/>
            <person name="Marabella R."/>
            <person name="Maru K."/>
            <person name="Matthews C."/>
            <person name="Mauceli E."/>
            <person name="Mccarthy M."/>
            <person name="Mcdonough S."/>
            <person name="Mcghee T."/>
            <person name="Meldrim J."/>
            <person name="Meneus L."/>
            <person name="Mesirov J."/>
            <person name="Mihalev A."/>
            <person name="Mihova T."/>
            <person name="Mikkelsen T."/>
            <person name="Mlenga V."/>
            <person name="Moru K."/>
            <person name="Mozes J."/>
            <person name="Mulrain L."/>
            <person name="Munson G."/>
            <person name="Naylor J."/>
            <person name="Newes C."/>
            <person name="Nguyen C."/>
            <person name="Nguyen N."/>
            <person name="Nguyen T."/>
            <person name="Nicol R."/>
            <person name="Nielsen C."/>
            <person name="Nizzari M."/>
            <person name="Norbu C."/>
            <person name="Norbu N."/>
            <person name="O'donnell P."/>
            <person name="Okoawo O."/>
            <person name="O'leary S."/>
            <person name="Omotosho B."/>
            <person name="O'neill K."/>
            <person name="Osman S."/>
            <person name="Parker S."/>
            <person name="Perrin D."/>
            <person name="Phunkhang P."/>
            <person name="Piqani B."/>
            <person name="Purcell S."/>
            <person name="Rachupka T."/>
            <person name="Ramasamy U."/>
            <person name="Rameau R."/>
            <person name="Ray V."/>
            <person name="Raymond C."/>
            <person name="Retta R."/>
            <person name="Richardson S."/>
            <person name="Rise C."/>
            <person name="Rodriguez J."/>
            <person name="Rogers J."/>
            <person name="Rogov P."/>
            <person name="Rutman M."/>
            <person name="Schupbach R."/>
            <person name="Seaman C."/>
            <person name="Settipalli S."/>
            <person name="Sharpe T."/>
            <person name="Sheridan J."/>
            <person name="Sherpa N."/>
            <person name="Shi J."/>
            <person name="Smirnov S."/>
            <person name="Smith C."/>
            <person name="Sougnez C."/>
            <person name="Spencer B."/>
            <person name="Stalker J."/>
            <person name="Stange-thomann N."/>
            <person name="Stavropoulos S."/>
            <person name="Stetson K."/>
            <person name="Stone C."/>
            <person name="Stone S."/>
            <person name="Stubbs M."/>
            <person name="Talamas J."/>
            <person name="Tchuinga P."/>
            <person name="Tenzing P."/>
            <person name="Tesfaye S."/>
            <person name="Theodore J."/>
            <person name="Thoulutsang Y."/>
            <person name="Topham K."/>
            <person name="Towey S."/>
            <person name="Tsamla T."/>
            <person name="Tsomo N."/>
            <person name="Vallee D."/>
            <person name="Vassiliev H."/>
            <person name="Venkataraman V."/>
            <person name="Vinson J."/>
            <person name="Vo A."/>
            <person name="Wade C."/>
            <person name="Wang S."/>
            <person name="Wangchuk T."/>
            <person name="Wangdi T."/>
            <person name="Whittaker C."/>
            <person name="Wilkinson J."/>
            <person name="Wu Y."/>
            <person name="Wyman D."/>
            <person name="Yadav S."/>
            <person name="Yang S."/>
            <person name="Yang X."/>
            <person name="Yeager S."/>
            <person name="Yee E."/>
            <person name="Young G."/>
            <person name="Zainoun J."/>
            <person name="Zembeck L."/>
            <person name="Zimmer A."/>
            <person name="Zody M."/>
            <person name="Lander E."/>
        </authorList>
    </citation>
    <scope>NUCLEOTIDE SEQUENCE [LARGE SCALE GENOMIC DNA]</scope>
</reference>
<dbReference type="InParanoid" id="H2YBJ0"/>
<evidence type="ECO:0000313" key="3">
    <source>
        <dbReference type="Ensembl" id="ENSCSAVP00000002688.1"/>
    </source>
</evidence>
<organism evidence="3 4">
    <name type="scientific">Ciona savignyi</name>
    <name type="common">Pacific transparent sea squirt</name>
    <dbReference type="NCBI Taxonomy" id="51511"/>
    <lineage>
        <taxon>Eukaryota</taxon>
        <taxon>Metazoa</taxon>
        <taxon>Chordata</taxon>
        <taxon>Tunicata</taxon>
        <taxon>Ascidiacea</taxon>
        <taxon>Phlebobranchia</taxon>
        <taxon>Cionidae</taxon>
        <taxon>Ciona</taxon>
    </lineage>
</organism>
<evidence type="ECO:0000313" key="4">
    <source>
        <dbReference type="Proteomes" id="UP000007875"/>
    </source>
</evidence>
<sequence>MRHAVCCADQKHCCPFGHYCTPFGKCIRMSESATNPQLTNNERFVEKTKTSAAQMMEKLHFSPESDEFTEF</sequence>
<feature type="domain" description="Granulins" evidence="2">
    <location>
        <begin position="7"/>
        <end position="20"/>
    </location>
</feature>
<dbReference type="HOGENOM" id="CLU_2739279_0_0_1"/>
<evidence type="ECO:0000259" key="2">
    <source>
        <dbReference type="PROSITE" id="PS00799"/>
    </source>
</evidence>
<dbReference type="Ensembl" id="ENSCSAVT00000002730.1">
    <property type="protein sequence ID" value="ENSCSAVP00000002688.1"/>
    <property type="gene ID" value="ENSCSAVG00000001588.1"/>
</dbReference>
<evidence type="ECO:0000256" key="1">
    <source>
        <dbReference type="ARBA" id="ARBA00023157"/>
    </source>
</evidence>
<name>H2YBJ0_CIOSA</name>
<dbReference type="InterPro" id="IPR037277">
    <property type="entry name" value="Granulin_sf"/>
</dbReference>
<dbReference type="Proteomes" id="UP000007875">
    <property type="component" value="Unassembled WGS sequence"/>
</dbReference>
<reference evidence="3" key="2">
    <citation type="submission" date="2025-08" db="UniProtKB">
        <authorList>
            <consortium name="Ensembl"/>
        </authorList>
    </citation>
    <scope>IDENTIFICATION</scope>
</reference>
<reference evidence="3" key="3">
    <citation type="submission" date="2025-09" db="UniProtKB">
        <authorList>
            <consortium name="Ensembl"/>
        </authorList>
    </citation>
    <scope>IDENTIFICATION</scope>
</reference>
<keyword evidence="4" id="KW-1185">Reference proteome</keyword>